<evidence type="ECO:0000256" key="1">
    <source>
        <dbReference type="SAM" id="Coils"/>
    </source>
</evidence>
<feature type="coiled-coil region" evidence="1">
    <location>
        <begin position="11"/>
        <end position="38"/>
    </location>
</feature>
<reference evidence="4" key="1">
    <citation type="submission" date="2020-05" db="EMBL/GenBank/DDBJ databases">
        <title>Mycena genomes resolve the evolution of fungal bioluminescence.</title>
        <authorList>
            <person name="Tsai I.J."/>
        </authorList>
    </citation>
    <scope>NUCLEOTIDE SEQUENCE</scope>
    <source>
        <strain evidence="4">CCC161011</strain>
    </source>
</reference>
<feature type="compositionally biased region" description="Basic and acidic residues" evidence="2">
    <location>
        <begin position="836"/>
        <end position="849"/>
    </location>
</feature>
<sequence length="849" mass="86752">MSTSAHLAALLAGALADVESLREELAGVKKRAERAERLLATFGAVAATLTGGTVSKTVEGSEKEKEKEKDKEGESAGDAGTSPPAPGTTTSPPAPPTESPSAPTTTLPGTTHPPSASSSSSSIPATNTTTTTSTVPHLPPRDDRAPPHARRAHRARRAAPRRRALARLAAIQSNWAQLSAYLGVVEARAADARSGFGRIVSEGGGGGRLVLVDVPMPATAQGVGLGGAGRLAGGGGGYYGMPPPPASHHASDAARSSSSRKSTRDTFGTLPLPPIPAPGGSGTRRPREASMDMYARGDYKRPRVGDGDYDYHHPTQYYPSLPRALPILPPRRRRRRCILLLPHPARHLVPAPLARPPADARVLAPRPRARARARPPALARPLAEHGVGRPRRAAARERERLAARRGRGAAPRAPGVALAGVEPRGGEWRWGAGAGAGGGAHAHGRPERERERERERGATLDVPHVHGEPYAVEGGGASIRGVRAGTEGAGMAGGSEPSVFAPPVPQAGPQKKGTKDLHAFPYPAGQGPSSSAPSSSGAPASAAANALPGTGTPFPPTNAANQRICRQCGLPGRYKEGKCVEKWGPGPLGPGTVCDRCRKKMKRVERRGTLEAQTQGMQAAAANPAAAAAGGYSSRSNTVHRTDTLPAAAAGAAAVGAGAGAAAGSAYREREQAPQESSIRSSLAAPVAVPAVAAAVATPSAGRVIKNRLTPVPAVPSAATAPPSLLPPLRTHSPMEVDGEDEGDSLDADAEAEVDEDVAGAAGVYAAHALPHAPYAGEQDADGGGRRGGGRGGRWGPRGGSAGGGGCGGEGDGREWRGEGEGEERGLVDDDDDDDAPPRPQRDDTPTPL</sequence>
<feature type="compositionally biased region" description="Basic residues" evidence="2">
    <location>
        <begin position="147"/>
        <end position="161"/>
    </location>
</feature>
<feature type="region of interest" description="Disordered" evidence="2">
    <location>
        <begin position="55"/>
        <end position="161"/>
    </location>
</feature>
<dbReference type="EMBL" id="JACAZI010000031">
    <property type="protein sequence ID" value="KAF7332871.1"/>
    <property type="molecule type" value="Genomic_DNA"/>
</dbReference>
<accession>A0A8H6X272</accession>
<dbReference type="Proteomes" id="UP000620124">
    <property type="component" value="Unassembled WGS sequence"/>
</dbReference>
<proteinExistence type="predicted"/>
<evidence type="ECO:0000256" key="2">
    <source>
        <dbReference type="SAM" id="MobiDB-lite"/>
    </source>
</evidence>
<keyword evidence="1" id="KW-0175">Coiled coil</keyword>
<evidence type="ECO:0000313" key="4">
    <source>
        <dbReference type="EMBL" id="KAF7332871.1"/>
    </source>
</evidence>
<dbReference type="OrthoDB" id="2162994at2759"/>
<feature type="compositionally biased region" description="Low complexity" evidence="2">
    <location>
        <begin position="714"/>
        <end position="729"/>
    </location>
</feature>
<keyword evidence="5" id="KW-1185">Reference proteome</keyword>
<feature type="chain" id="PRO_5034982505" description="GATA-type domain-containing protein" evidence="3">
    <location>
        <begin position="17"/>
        <end position="849"/>
    </location>
</feature>
<feature type="compositionally biased region" description="Gly residues" evidence="2">
    <location>
        <begin position="786"/>
        <end position="810"/>
    </location>
</feature>
<comment type="caution">
    <text evidence="4">The sequence shown here is derived from an EMBL/GenBank/DDBJ whole genome shotgun (WGS) entry which is preliminary data.</text>
</comment>
<feature type="region of interest" description="Disordered" evidence="2">
    <location>
        <begin position="432"/>
        <end position="559"/>
    </location>
</feature>
<feature type="region of interest" description="Disordered" evidence="2">
    <location>
        <begin position="775"/>
        <end position="849"/>
    </location>
</feature>
<keyword evidence="3" id="KW-0732">Signal</keyword>
<name>A0A8H6X272_9AGAR</name>
<feature type="compositionally biased region" description="Low complexity" evidence="2">
    <location>
        <begin position="76"/>
        <end position="91"/>
    </location>
</feature>
<evidence type="ECO:0000256" key="3">
    <source>
        <dbReference type="SAM" id="SignalP"/>
    </source>
</evidence>
<feature type="compositionally biased region" description="Gly residues" evidence="2">
    <location>
        <begin position="432"/>
        <end position="441"/>
    </location>
</feature>
<feature type="compositionally biased region" description="Low complexity" evidence="2">
    <location>
        <begin position="523"/>
        <end position="551"/>
    </location>
</feature>
<gene>
    <name evidence="4" type="ORF">MVEN_02392200</name>
</gene>
<feature type="region of interest" description="Disordered" evidence="2">
    <location>
        <begin position="241"/>
        <end position="287"/>
    </location>
</feature>
<feature type="compositionally biased region" description="Low complexity" evidence="2">
    <location>
        <begin position="99"/>
        <end position="136"/>
    </location>
</feature>
<feature type="compositionally biased region" description="Acidic residues" evidence="2">
    <location>
        <begin position="737"/>
        <end position="748"/>
    </location>
</feature>
<feature type="signal peptide" evidence="3">
    <location>
        <begin position="1"/>
        <end position="16"/>
    </location>
</feature>
<feature type="compositionally biased region" description="Basic and acidic residues" evidence="2">
    <location>
        <begin position="444"/>
        <end position="467"/>
    </location>
</feature>
<evidence type="ECO:0008006" key="6">
    <source>
        <dbReference type="Google" id="ProtNLM"/>
    </source>
</evidence>
<dbReference type="AlphaFoldDB" id="A0A8H6X272"/>
<feature type="region of interest" description="Disordered" evidence="2">
    <location>
        <begin position="714"/>
        <end position="748"/>
    </location>
</feature>
<feature type="compositionally biased region" description="Basic and acidic residues" evidence="2">
    <location>
        <begin position="59"/>
        <end position="74"/>
    </location>
</feature>
<protein>
    <recommendedName>
        <fullName evidence="6">GATA-type domain-containing protein</fullName>
    </recommendedName>
</protein>
<evidence type="ECO:0000313" key="5">
    <source>
        <dbReference type="Proteomes" id="UP000620124"/>
    </source>
</evidence>
<feature type="compositionally biased region" description="Basic and acidic residues" evidence="2">
    <location>
        <begin position="811"/>
        <end position="828"/>
    </location>
</feature>
<organism evidence="4 5">
    <name type="scientific">Mycena venus</name>
    <dbReference type="NCBI Taxonomy" id="2733690"/>
    <lineage>
        <taxon>Eukaryota</taxon>
        <taxon>Fungi</taxon>
        <taxon>Dikarya</taxon>
        <taxon>Basidiomycota</taxon>
        <taxon>Agaricomycotina</taxon>
        <taxon>Agaricomycetes</taxon>
        <taxon>Agaricomycetidae</taxon>
        <taxon>Agaricales</taxon>
        <taxon>Marasmiineae</taxon>
        <taxon>Mycenaceae</taxon>
        <taxon>Mycena</taxon>
    </lineage>
</organism>